<evidence type="ECO:0000313" key="4">
    <source>
        <dbReference type="EMBL" id="PQJ78502.1"/>
    </source>
</evidence>
<dbReference type="Proteomes" id="UP000238882">
    <property type="component" value="Unassembled WGS sequence"/>
</dbReference>
<accession>A0A2S7WMG2</accession>
<dbReference type="PANTHER" id="PTHR43240:SF5">
    <property type="entry name" value="1,4-DIHYDROXY-2-NAPHTHOYL-COA THIOESTERASE 1"/>
    <property type="match status" value="1"/>
</dbReference>
<organism evidence="4 5">
    <name type="scientific">Polaribacter porphyrae</name>
    <dbReference type="NCBI Taxonomy" id="1137780"/>
    <lineage>
        <taxon>Bacteria</taxon>
        <taxon>Pseudomonadati</taxon>
        <taxon>Bacteroidota</taxon>
        <taxon>Flavobacteriia</taxon>
        <taxon>Flavobacteriales</taxon>
        <taxon>Flavobacteriaceae</taxon>
    </lineage>
</organism>
<dbReference type="GO" id="GO:0005829">
    <property type="term" value="C:cytosol"/>
    <property type="evidence" value="ECO:0007669"/>
    <property type="project" value="TreeGrafter"/>
</dbReference>
<protein>
    <submittedName>
        <fullName evidence="4">Thioesterase</fullName>
    </submittedName>
</protein>
<evidence type="ECO:0000256" key="1">
    <source>
        <dbReference type="ARBA" id="ARBA00008324"/>
    </source>
</evidence>
<dbReference type="AlphaFoldDB" id="A0A2S7WMG2"/>
<dbReference type="SUPFAM" id="SSF54637">
    <property type="entry name" value="Thioesterase/thiol ester dehydrase-isomerase"/>
    <property type="match status" value="1"/>
</dbReference>
<reference evidence="4 5" key="1">
    <citation type="submission" date="2016-12" db="EMBL/GenBank/DDBJ databases">
        <title>Trade-off between light-utilization and light-protection in marine flavobacteria.</title>
        <authorList>
            <person name="Kumagai Y."/>
            <person name="Yoshizawa S."/>
            <person name="Kogure K."/>
            <person name="Iwasaki W."/>
        </authorList>
    </citation>
    <scope>NUCLEOTIDE SEQUENCE [LARGE SCALE GENOMIC DNA]</scope>
    <source>
        <strain evidence="4 5">NBRC 108759</strain>
    </source>
</reference>
<dbReference type="EMBL" id="MSCN01000001">
    <property type="protein sequence ID" value="PQJ78502.1"/>
    <property type="molecule type" value="Genomic_DNA"/>
</dbReference>
<dbReference type="PANTHER" id="PTHR43240">
    <property type="entry name" value="1,4-DIHYDROXY-2-NAPHTHOYL-COA THIOESTERASE 1"/>
    <property type="match status" value="1"/>
</dbReference>
<dbReference type="NCBIfam" id="TIGR00369">
    <property type="entry name" value="unchar_dom_1"/>
    <property type="match status" value="1"/>
</dbReference>
<name>A0A2S7WMG2_9FLAO</name>
<dbReference type="OrthoDB" id="9798208at2"/>
<evidence type="ECO:0000256" key="2">
    <source>
        <dbReference type="ARBA" id="ARBA00022801"/>
    </source>
</evidence>
<dbReference type="InterPro" id="IPR006683">
    <property type="entry name" value="Thioestr_dom"/>
</dbReference>
<evidence type="ECO:0000259" key="3">
    <source>
        <dbReference type="Pfam" id="PF03061"/>
    </source>
</evidence>
<dbReference type="RefSeq" id="WP_105015094.1">
    <property type="nucleotide sequence ID" value="NZ_MSCN01000001.1"/>
</dbReference>
<gene>
    <name evidence="4" type="ORF">BTO18_04560</name>
</gene>
<evidence type="ECO:0000313" key="5">
    <source>
        <dbReference type="Proteomes" id="UP000238882"/>
    </source>
</evidence>
<dbReference type="Gene3D" id="3.10.129.10">
    <property type="entry name" value="Hotdog Thioesterase"/>
    <property type="match status" value="1"/>
</dbReference>
<comment type="similarity">
    <text evidence="1">Belongs to the thioesterase PaaI family.</text>
</comment>
<dbReference type="InterPro" id="IPR003736">
    <property type="entry name" value="PAAI_dom"/>
</dbReference>
<comment type="caution">
    <text evidence="4">The sequence shown here is derived from an EMBL/GenBank/DDBJ whole genome shotgun (WGS) entry which is preliminary data.</text>
</comment>
<proteinExistence type="inferred from homology"/>
<feature type="domain" description="Thioesterase" evidence="3">
    <location>
        <begin position="48"/>
        <end position="125"/>
    </location>
</feature>
<dbReference type="Pfam" id="PF03061">
    <property type="entry name" value="4HBT"/>
    <property type="match status" value="1"/>
</dbReference>
<sequence>MDKSKTLIALNSLNSNTLMETLNIEFTDVGNDYLVAKMPVNSKVYQPYGILHGGATAALAETVGSCASAFFIDRKTQIVKGIELSINHLKSKKEGVVFGVAKPIHKGRTTHLWEIKIIDEEDNLISICKLTNIVLDKKVEK</sequence>
<keyword evidence="2" id="KW-0378">Hydrolase</keyword>
<dbReference type="CDD" id="cd03443">
    <property type="entry name" value="PaaI_thioesterase"/>
    <property type="match status" value="1"/>
</dbReference>
<keyword evidence="5" id="KW-1185">Reference proteome</keyword>
<dbReference type="InterPro" id="IPR029069">
    <property type="entry name" value="HotDog_dom_sf"/>
</dbReference>
<dbReference type="GO" id="GO:0061522">
    <property type="term" value="F:1,4-dihydroxy-2-naphthoyl-CoA thioesterase activity"/>
    <property type="evidence" value="ECO:0007669"/>
    <property type="project" value="TreeGrafter"/>
</dbReference>